<accession>A0A0E3EWE5</accession>
<evidence type="ECO:0000313" key="1">
    <source>
        <dbReference type="EMBL" id="AIX17596.1"/>
    </source>
</evidence>
<organism evidence="1 2">
    <name type="scientific">Synechococcus phage ACG-2014b</name>
    <dbReference type="NCBI Taxonomy" id="1493508"/>
    <lineage>
        <taxon>Viruses</taxon>
        <taxon>Duplodnaviria</taxon>
        <taxon>Heunggongvirae</taxon>
        <taxon>Uroviricota</taxon>
        <taxon>Caudoviricetes</taxon>
        <taxon>Pantevenvirales</taxon>
        <taxon>Kyanoviridae</taxon>
        <taxon>Nereusvirus</taxon>
        <taxon>Nereusvirus tusconc4</taxon>
    </lineage>
</organism>
<sequence length="464" mass="52008">MAGASTELYSEVLAQICLAYSINTNKALTQDVLIEGNALNTKIMNSIKNLMIFHSAVNMSSKNFVTPFVQYIKGNVSGKLNWVDAQGRNMLAVKRRFNINKQHKIYNDKLFGSSPSDNNPYTAFLMSKTGISTDKWNPADIWSMNLEGRSALKRLNRRVRARTKISLEYCNQFLAGQFSKGNIIPISLKKPQSSPHMEIINSNEFVSRVSLGVTNNPVVEYDYKNKDVKINFTIETVELPKGTSARRARGKTNVQGTVVKGSQKHIRLKYHVDNKKVELEYTQTGKGMKTYAAAKMGNLGAKNFQNIIDKTSKSGVSKLNKIQNDFQDIDLKTSPWFNGRQLGVTKARKEEAKIEPHFDRLSEYVGAMWKEINGTLPDFASDRTINTPGGMWSKARAGELGLAIHAISSKQSQKRVIQNLYEAAAAISYVTGLNREEMEMEKTLGMDASPRKTEFNASVYVKVF</sequence>
<proteinExistence type="predicted"/>
<dbReference type="EMBL" id="KJ019041">
    <property type="protein sequence ID" value="AIX17596.1"/>
    <property type="molecule type" value="Genomic_DNA"/>
</dbReference>
<dbReference type="Proteomes" id="UP000185339">
    <property type="component" value="Segment"/>
</dbReference>
<gene>
    <name evidence="1" type="ORF">Syn7803C66_159</name>
</gene>
<protein>
    <submittedName>
        <fullName evidence="1">Uncharacterized protein</fullName>
    </submittedName>
</protein>
<name>A0A0E3EWE5_9CAUD</name>
<evidence type="ECO:0000313" key="2">
    <source>
        <dbReference type="Proteomes" id="UP000185339"/>
    </source>
</evidence>
<reference evidence="1 2" key="1">
    <citation type="submission" date="2013-12" db="EMBL/GenBank/DDBJ databases">
        <title>Ecological redundancy of diverse viral populations within a natural community.</title>
        <authorList>
            <person name="Gregory A.C."/>
            <person name="LaButti K."/>
            <person name="Copeland A."/>
            <person name="Woyke T."/>
            <person name="Sullivan M.B."/>
        </authorList>
    </citation>
    <scope>NUCLEOTIDE SEQUENCE [LARGE SCALE GENOMIC DNA]</scope>
    <source>
        <strain evidence="1">Syn7803C66</strain>
    </source>
</reference>